<dbReference type="AlphaFoldDB" id="A0A699I6L8"/>
<proteinExistence type="predicted"/>
<evidence type="ECO:0000313" key="2">
    <source>
        <dbReference type="EMBL" id="GEZ27127.1"/>
    </source>
</evidence>
<protein>
    <submittedName>
        <fullName evidence="2">Reverse transcriptase domain-containing protein</fullName>
    </submittedName>
</protein>
<keyword evidence="2" id="KW-0548">Nucleotidyltransferase</keyword>
<keyword evidence="2" id="KW-0808">Transferase</keyword>
<feature type="region of interest" description="Disordered" evidence="1">
    <location>
        <begin position="75"/>
        <end position="103"/>
    </location>
</feature>
<name>A0A699I6L8_TANCI</name>
<sequence>MVGAFYVAYTDRFHELAKLVPHLVTLESKRINNYIYGLAPEIRGMVQATKPSMIHSVILRARALTNDTVRDWKLSKSGDKRKAASESRNQASMRHDNKKEKLGNRFVATNPSKKEYKGNLPKCAKCNGHHRETASFNAYFNHIRPGK</sequence>
<reference evidence="2" key="1">
    <citation type="journal article" date="2019" name="Sci. Rep.">
        <title>Draft genome of Tanacetum cinerariifolium, the natural source of mosquito coil.</title>
        <authorList>
            <person name="Yamashiro T."/>
            <person name="Shiraishi A."/>
            <person name="Satake H."/>
            <person name="Nakayama K."/>
        </authorList>
    </citation>
    <scope>NUCLEOTIDE SEQUENCE</scope>
</reference>
<feature type="compositionally biased region" description="Basic and acidic residues" evidence="1">
    <location>
        <begin position="75"/>
        <end position="85"/>
    </location>
</feature>
<comment type="caution">
    <text evidence="2">The sequence shown here is derived from an EMBL/GenBank/DDBJ whole genome shotgun (WGS) entry which is preliminary data.</text>
</comment>
<dbReference type="GO" id="GO:0003964">
    <property type="term" value="F:RNA-directed DNA polymerase activity"/>
    <property type="evidence" value="ECO:0007669"/>
    <property type="project" value="UniProtKB-KW"/>
</dbReference>
<gene>
    <name evidence="2" type="ORF">Tci_499100</name>
</gene>
<feature type="compositionally biased region" description="Basic and acidic residues" evidence="1">
    <location>
        <begin position="93"/>
        <end position="103"/>
    </location>
</feature>
<keyword evidence="2" id="KW-0695">RNA-directed DNA polymerase</keyword>
<organism evidence="2">
    <name type="scientific">Tanacetum cinerariifolium</name>
    <name type="common">Dalmatian daisy</name>
    <name type="synonym">Chrysanthemum cinerariifolium</name>
    <dbReference type="NCBI Taxonomy" id="118510"/>
    <lineage>
        <taxon>Eukaryota</taxon>
        <taxon>Viridiplantae</taxon>
        <taxon>Streptophyta</taxon>
        <taxon>Embryophyta</taxon>
        <taxon>Tracheophyta</taxon>
        <taxon>Spermatophyta</taxon>
        <taxon>Magnoliopsida</taxon>
        <taxon>eudicotyledons</taxon>
        <taxon>Gunneridae</taxon>
        <taxon>Pentapetalae</taxon>
        <taxon>asterids</taxon>
        <taxon>campanulids</taxon>
        <taxon>Asterales</taxon>
        <taxon>Asteraceae</taxon>
        <taxon>Asteroideae</taxon>
        <taxon>Anthemideae</taxon>
        <taxon>Anthemidinae</taxon>
        <taxon>Tanacetum</taxon>
    </lineage>
</organism>
<dbReference type="EMBL" id="BKCJ010259441">
    <property type="protein sequence ID" value="GEZ27127.1"/>
    <property type="molecule type" value="Genomic_DNA"/>
</dbReference>
<accession>A0A699I6L8</accession>
<evidence type="ECO:0000256" key="1">
    <source>
        <dbReference type="SAM" id="MobiDB-lite"/>
    </source>
</evidence>